<accession>A0A6N3F7C3</accession>
<sequence length="211" mass="24030">MRKRKLVLLCCSVILIVACVLGYTITRNKVVPGAVSGVSLEEDEIYFEMADGSRFLFAEDSKCTIEHFKEEYTDGYKMDSSLDLFKQRLYEGSLSIVSYKGNTLTYQITEDDADFYSKYLPKVTIQVDAEKKQLVILTPGTEPKYGTLYIDFKSNKVSDEAIDNVKSIQLTKTNIVVPLTDEELDRISYVTPMLYDMLCDCYGMIDLDMII</sequence>
<name>A0A6N3F7C3_9CLOT</name>
<organism evidence="1">
    <name type="scientific">Clostridium paraputrificum</name>
    <dbReference type="NCBI Taxonomy" id="29363"/>
    <lineage>
        <taxon>Bacteria</taxon>
        <taxon>Bacillati</taxon>
        <taxon>Bacillota</taxon>
        <taxon>Clostridia</taxon>
        <taxon>Eubacteriales</taxon>
        <taxon>Clostridiaceae</taxon>
        <taxon>Clostridium</taxon>
    </lineage>
</organism>
<dbReference type="RefSeq" id="WP_156561789.1">
    <property type="nucleotide sequence ID" value="NZ_CACRTV010000057.1"/>
</dbReference>
<dbReference type="PROSITE" id="PS51257">
    <property type="entry name" value="PROKAR_LIPOPROTEIN"/>
    <property type="match status" value="1"/>
</dbReference>
<dbReference type="EMBL" id="CACRTV010000057">
    <property type="protein sequence ID" value="VYU47910.1"/>
    <property type="molecule type" value="Genomic_DNA"/>
</dbReference>
<protein>
    <submittedName>
        <fullName evidence="1">Uncharacterized protein</fullName>
    </submittedName>
</protein>
<dbReference type="AlphaFoldDB" id="A0A6N3F7C3"/>
<evidence type="ECO:0000313" key="1">
    <source>
        <dbReference type="EMBL" id="VYU47910.1"/>
    </source>
</evidence>
<reference evidence="1" key="1">
    <citation type="submission" date="2019-11" db="EMBL/GenBank/DDBJ databases">
        <authorList>
            <person name="Feng L."/>
        </authorList>
    </citation>
    <scope>NUCLEOTIDE SEQUENCE</scope>
    <source>
        <strain evidence="1">CParaputrificumLFYP93</strain>
    </source>
</reference>
<gene>
    <name evidence="1" type="ORF">CPLFYP93_02424</name>
</gene>
<proteinExistence type="predicted"/>